<dbReference type="InterPro" id="IPR051122">
    <property type="entry name" value="SDR_DHRS6-like"/>
</dbReference>
<keyword evidence="3" id="KW-0560">Oxidoreductase</keyword>
<accession>A0A1I4YWU9</accession>
<dbReference type="EMBL" id="FOVD01000003">
    <property type="protein sequence ID" value="SFN42526.1"/>
    <property type="molecule type" value="Genomic_DNA"/>
</dbReference>
<evidence type="ECO:0000313" key="4">
    <source>
        <dbReference type="EMBL" id="SFN42526.1"/>
    </source>
</evidence>
<dbReference type="InterPro" id="IPR002347">
    <property type="entry name" value="SDR_fam"/>
</dbReference>
<gene>
    <name evidence="4" type="ORF">SAMN05421594_2740</name>
</gene>
<organism evidence="4 5">
    <name type="scientific">Chryseobacterium oleae</name>
    <dbReference type="NCBI Taxonomy" id="491207"/>
    <lineage>
        <taxon>Bacteria</taxon>
        <taxon>Pseudomonadati</taxon>
        <taxon>Bacteroidota</taxon>
        <taxon>Flavobacteriia</taxon>
        <taxon>Flavobacteriales</taxon>
        <taxon>Weeksellaceae</taxon>
        <taxon>Chryseobacterium group</taxon>
        <taxon>Chryseobacterium</taxon>
    </lineage>
</organism>
<evidence type="ECO:0000313" key="5">
    <source>
        <dbReference type="Proteomes" id="UP000198769"/>
    </source>
</evidence>
<dbReference type="PANTHER" id="PTHR43477">
    <property type="entry name" value="DIHYDROANTICAPSIN 7-DEHYDROGENASE"/>
    <property type="match status" value="1"/>
</dbReference>
<sequence length="260" mass="27717">MIDSFAIVNIKKSKFMTQYRDNSLAGKKVVVLGGTSGIGLAASLLASENGASVVVVSSTQKKVDEALSALPPGSTGFTADLGDEKQTELLLKKIGEFDHLIFTAGDRLSFNKLSELNIDEAKKSINLRFWGAIMAAKYAMPMIRKDGSIILTTGALGRKPREGTAVIAAMASAIEGLTRALAIELAPIRVNAVCAGTVRTNLFENMSHTEREELYNKTGSKLLTGRIGNANEIAEVYLYLMRASFTTGQIVVADGGSLLV</sequence>
<dbReference type="Gene3D" id="3.40.50.720">
    <property type="entry name" value="NAD(P)-binding Rossmann-like Domain"/>
    <property type="match status" value="1"/>
</dbReference>
<keyword evidence="5" id="KW-1185">Reference proteome</keyword>
<dbReference type="GO" id="GO:0016491">
    <property type="term" value="F:oxidoreductase activity"/>
    <property type="evidence" value="ECO:0007669"/>
    <property type="project" value="UniProtKB-KW"/>
</dbReference>
<protein>
    <submittedName>
        <fullName evidence="4">NAD(P)-dependent dehydrogenase, short-chain alcohol dehydrogenase family</fullName>
    </submittedName>
</protein>
<reference evidence="5" key="1">
    <citation type="submission" date="2016-10" db="EMBL/GenBank/DDBJ databases">
        <authorList>
            <person name="Varghese N."/>
            <person name="Submissions S."/>
        </authorList>
    </citation>
    <scope>NUCLEOTIDE SEQUENCE [LARGE SCALE GENOMIC DNA]</scope>
    <source>
        <strain evidence="5">DSM 25575</strain>
    </source>
</reference>
<name>A0A1I4YWU9_CHROL</name>
<dbReference type="InterPro" id="IPR057571">
    <property type="entry name" value="SDR_PhqE-like"/>
</dbReference>
<dbReference type="Pfam" id="PF23441">
    <property type="entry name" value="SDR"/>
    <property type="match status" value="1"/>
</dbReference>
<evidence type="ECO:0000256" key="1">
    <source>
        <dbReference type="ARBA" id="ARBA00006484"/>
    </source>
</evidence>
<comment type="similarity">
    <text evidence="1">Belongs to the short-chain dehydrogenases/reductases (SDR) family.</text>
</comment>
<dbReference type="Proteomes" id="UP000198769">
    <property type="component" value="Unassembled WGS sequence"/>
</dbReference>
<evidence type="ECO:0000256" key="3">
    <source>
        <dbReference type="ARBA" id="ARBA00023002"/>
    </source>
</evidence>
<dbReference type="SUPFAM" id="SSF51735">
    <property type="entry name" value="NAD(P)-binding Rossmann-fold domains"/>
    <property type="match status" value="1"/>
</dbReference>
<keyword evidence="2" id="KW-0521">NADP</keyword>
<evidence type="ECO:0000256" key="2">
    <source>
        <dbReference type="ARBA" id="ARBA00022857"/>
    </source>
</evidence>
<dbReference type="AlphaFoldDB" id="A0A1I4YWU9"/>
<dbReference type="PANTHER" id="PTHR43477:SF1">
    <property type="entry name" value="DIHYDROANTICAPSIN 7-DEHYDROGENASE"/>
    <property type="match status" value="1"/>
</dbReference>
<dbReference type="PRINTS" id="PR00081">
    <property type="entry name" value="GDHRDH"/>
</dbReference>
<proteinExistence type="inferred from homology"/>
<dbReference type="InterPro" id="IPR036291">
    <property type="entry name" value="NAD(P)-bd_dom_sf"/>
</dbReference>